<evidence type="ECO:0000313" key="3">
    <source>
        <dbReference type="Proteomes" id="UP001153269"/>
    </source>
</evidence>
<feature type="region of interest" description="Disordered" evidence="1">
    <location>
        <begin position="27"/>
        <end position="66"/>
    </location>
</feature>
<reference evidence="2" key="1">
    <citation type="submission" date="2020-03" db="EMBL/GenBank/DDBJ databases">
        <authorList>
            <person name="Weist P."/>
        </authorList>
    </citation>
    <scope>NUCLEOTIDE SEQUENCE</scope>
</reference>
<evidence type="ECO:0000313" key="2">
    <source>
        <dbReference type="EMBL" id="CAB1455877.1"/>
    </source>
</evidence>
<gene>
    <name evidence="2" type="ORF">PLEPLA_LOCUS43658</name>
</gene>
<dbReference type="EMBL" id="CADEAL010004274">
    <property type="protein sequence ID" value="CAB1455877.1"/>
    <property type="molecule type" value="Genomic_DNA"/>
</dbReference>
<organism evidence="2 3">
    <name type="scientific">Pleuronectes platessa</name>
    <name type="common">European plaice</name>
    <dbReference type="NCBI Taxonomy" id="8262"/>
    <lineage>
        <taxon>Eukaryota</taxon>
        <taxon>Metazoa</taxon>
        <taxon>Chordata</taxon>
        <taxon>Craniata</taxon>
        <taxon>Vertebrata</taxon>
        <taxon>Euteleostomi</taxon>
        <taxon>Actinopterygii</taxon>
        <taxon>Neopterygii</taxon>
        <taxon>Teleostei</taxon>
        <taxon>Neoteleostei</taxon>
        <taxon>Acanthomorphata</taxon>
        <taxon>Carangaria</taxon>
        <taxon>Pleuronectiformes</taxon>
        <taxon>Pleuronectoidei</taxon>
        <taxon>Pleuronectidae</taxon>
        <taxon>Pleuronectes</taxon>
    </lineage>
</organism>
<name>A0A9N7VV85_PLEPL</name>
<accession>A0A9N7VV85</accession>
<protein>
    <submittedName>
        <fullName evidence="2">Uncharacterized protein</fullName>
    </submittedName>
</protein>
<comment type="caution">
    <text evidence="2">The sequence shown here is derived from an EMBL/GenBank/DDBJ whole genome shotgun (WGS) entry which is preliminary data.</text>
</comment>
<proteinExistence type="predicted"/>
<dbReference type="AlphaFoldDB" id="A0A9N7VV85"/>
<keyword evidence="3" id="KW-1185">Reference proteome</keyword>
<dbReference type="Proteomes" id="UP001153269">
    <property type="component" value="Unassembled WGS sequence"/>
</dbReference>
<evidence type="ECO:0000256" key="1">
    <source>
        <dbReference type="SAM" id="MobiDB-lite"/>
    </source>
</evidence>
<sequence length="143" mass="15347">MDGGGKYYEPRVVAYSTRSWAKLIKGQGDTGDSLMGKRPGQPVSRSQNSSGSLTTAGGGSRPVSLALWRVQPQVSSQQTAEPLTDPGSCKGCVVGSHTSEARPVLIFRATALQENVGMGEHAVFPIQHHRDTLCFYPSKHKHV</sequence>